<sequence length="120" mass="13950">MESYKNGKQGEEIAEKYLEQHGYRIVERNYRSQQGEVDLIARDGECLVFVEIKSYSFRCFGSPAGAVNKSKRQSVIHAARTYLYKMGIKDVYCRFDVVTIYRRPDGSRAIELYKNAFMVN</sequence>
<evidence type="ECO:0000256" key="1">
    <source>
        <dbReference type="ARBA" id="ARBA00006738"/>
    </source>
</evidence>
<dbReference type="PANTHER" id="PTHR34039:SF1">
    <property type="entry name" value="UPF0102 PROTEIN YRAN"/>
    <property type="match status" value="1"/>
</dbReference>
<dbReference type="Pfam" id="PF02021">
    <property type="entry name" value="UPF0102"/>
    <property type="match status" value="1"/>
</dbReference>
<comment type="caution">
    <text evidence="3">The sequence shown here is derived from an EMBL/GenBank/DDBJ whole genome shotgun (WGS) entry which is preliminary data.</text>
</comment>
<evidence type="ECO:0000313" key="4">
    <source>
        <dbReference type="Proteomes" id="UP000178724"/>
    </source>
</evidence>
<reference evidence="3 4" key="1">
    <citation type="journal article" date="2016" name="Nat. Commun.">
        <title>Thousands of microbial genomes shed light on interconnected biogeochemical processes in an aquifer system.</title>
        <authorList>
            <person name="Anantharaman K."/>
            <person name="Brown C.T."/>
            <person name="Hug L.A."/>
            <person name="Sharon I."/>
            <person name="Castelle C.J."/>
            <person name="Probst A.J."/>
            <person name="Thomas B.C."/>
            <person name="Singh A."/>
            <person name="Wilkins M.J."/>
            <person name="Karaoz U."/>
            <person name="Brodie E.L."/>
            <person name="Williams K.H."/>
            <person name="Hubbard S.S."/>
            <person name="Banfield J.F."/>
        </authorList>
    </citation>
    <scope>NUCLEOTIDE SEQUENCE [LARGE SCALE GENOMIC DNA]</scope>
</reference>
<dbReference type="GO" id="GO:0003676">
    <property type="term" value="F:nucleic acid binding"/>
    <property type="evidence" value="ECO:0007669"/>
    <property type="project" value="InterPro"/>
</dbReference>
<dbReference type="NCBIfam" id="NF009150">
    <property type="entry name" value="PRK12497.1-3"/>
    <property type="match status" value="1"/>
</dbReference>
<dbReference type="HAMAP" id="MF_00048">
    <property type="entry name" value="UPF0102"/>
    <property type="match status" value="1"/>
</dbReference>
<dbReference type="InterPro" id="IPR003509">
    <property type="entry name" value="UPF0102_YraN-like"/>
</dbReference>
<dbReference type="Gene3D" id="3.40.1350.10">
    <property type="match status" value="1"/>
</dbReference>
<dbReference type="Proteomes" id="UP000178724">
    <property type="component" value="Unassembled WGS sequence"/>
</dbReference>
<proteinExistence type="inferred from homology"/>
<dbReference type="InterPro" id="IPR011335">
    <property type="entry name" value="Restrct_endonuc-II-like"/>
</dbReference>
<organism evidence="3 4">
    <name type="scientific">candidate division WOR-1 bacterium RIFCSPHIGHO2_01_FULL_53_15</name>
    <dbReference type="NCBI Taxonomy" id="1802564"/>
    <lineage>
        <taxon>Bacteria</taxon>
        <taxon>Bacillati</taxon>
        <taxon>Saganbacteria</taxon>
    </lineage>
</organism>
<comment type="similarity">
    <text evidence="1 2">Belongs to the UPF0102 family.</text>
</comment>
<evidence type="ECO:0000313" key="3">
    <source>
        <dbReference type="EMBL" id="OGB89336.1"/>
    </source>
</evidence>
<evidence type="ECO:0000256" key="2">
    <source>
        <dbReference type="HAMAP-Rule" id="MF_00048"/>
    </source>
</evidence>
<name>A0A1F4Q0F5_UNCSA</name>
<dbReference type="EMBL" id="METM01000027">
    <property type="protein sequence ID" value="OGB89336.1"/>
    <property type="molecule type" value="Genomic_DNA"/>
</dbReference>
<accession>A0A1F4Q0F5</accession>
<dbReference type="NCBIfam" id="TIGR00252">
    <property type="entry name" value="YraN family protein"/>
    <property type="match status" value="1"/>
</dbReference>
<dbReference type="AlphaFoldDB" id="A0A1F4Q0F5"/>
<gene>
    <name evidence="3" type="ORF">A2625_03670</name>
</gene>
<dbReference type="CDD" id="cd20736">
    <property type="entry name" value="PoNe_Nuclease"/>
    <property type="match status" value="1"/>
</dbReference>
<dbReference type="PANTHER" id="PTHR34039">
    <property type="entry name" value="UPF0102 PROTEIN YRAN"/>
    <property type="match status" value="1"/>
</dbReference>
<dbReference type="SUPFAM" id="SSF52980">
    <property type="entry name" value="Restriction endonuclease-like"/>
    <property type="match status" value="1"/>
</dbReference>
<protein>
    <recommendedName>
        <fullName evidence="2">UPF0102 protein A2625_03670</fullName>
    </recommendedName>
</protein>
<dbReference type="InterPro" id="IPR011856">
    <property type="entry name" value="tRNA_endonuc-like_dom_sf"/>
</dbReference>